<dbReference type="EMBL" id="JTCM02000001">
    <property type="protein sequence ID" value="NEU71026.1"/>
    <property type="molecule type" value="Genomic_DNA"/>
</dbReference>
<dbReference type="SUPFAM" id="SSF53335">
    <property type="entry name" value="S-adenosyl-L-methionine-dependent methyltransferases"/>
    <property type="match status" value="1"/>
</dbReference>
<dbReference type="PANTHER" id="PTHR43861:SF1">
    <property type="entry name" value="TRANS-ACONITATE 2-METHYLTRANSFERASE"/>
    <property type="match status" value="1"/>
</dbReference>
<dbReference type="InterPro" id="IPR029063">
    <property type="entry name" value="SAM-dependent_MTases_sf"/>
</dbReference>
<dbReference type="Pfam" id="PF13847">
    <property type="entry name" value="Methyltransf_31"/>
    <property type="match status" value="1"/>
</dbReference>
<keyword evidence="2" id="KW-0808">Transferase</keyword>
<reference evidence="2 3" key="1">
    <citation type="journal article" date="2015" name="Genome Announc.">
        <title>Draft Genome Sequence of Cyanobacterium Hassallia byssoidea Strain VB512170, Isolated from Monuments in India.</title>
        <authorList>
            <person name="Singh D."/>
            <person name="Chandrababunaidu M.M."/>
            <person name="Panda A."/>
            <person name="Sen D."/>
            <person name="Bhattacharyya S."/>
            <person name="Adhikary S.P."/>
            <person name="Tripathy S."/>
        </authorList>
    </citation>
    <scope>NUCLEOTIDE SEQUENCE [LARGE SCALE GENOMIC DNA]</scope>
    <source>
        <strain evidence="2 3">VB512170</strain>
    </source>
</reference>
<dbReference type="GO" id="GO:0032259">
    <property type="term" value="P:methylation"/>
    <property type="evidence" value="ECO:0007669"/>
    <property type="project" value="UniProtKB-KW"/>
</dbReference>
<accession>A0A846GYX1</accession>
<gene>
    <name evidence="2" type="ORF">PI95_000145</name>
</gene>
<sequence>MSSAPLKKELHEENRLSWNEATKAHNSHKGNQAKFFREGGCTLFPEEKELLGNIVNLSLVHLQCNAGQDTLSLVQLGALGTGVDISDEAIAFAQKLSQESGIPATFHRADIFDWLEEAAKKNEQFDIVFSSYGAVCWISNLNLWAKGISNILKSGGRFVVVDFHPVAMMFDTDWSHKFTYFSEGKPLTWEDGISDYVAESSGGLTPWGYEKGIENFHNPYRVHEFQWGIGEIVTALLQAGLTLEVLKEYPYSNGCKLFERMREASGRRMFPPLDVPSVPLMYGIVARSRNSHTDI</sequence>
<dbReference type="RefSeq" id="WP_039753085.1">
    <property type="nucleotide sequence ID" value="NZ_JTCM02000001.1"/>
</dbReference>
<name>A0A846GYX1_9CYAN</name>
<evidence type="ECO:0000313" key="2">
    <source>
        <dbReference type="EMBL" id="NEU71026.1"/>
    </source>
</evidence>
<dbReference type="PANTHER" id="PTHR43861">
    <property type="entry name" value="TRANS-ACONITATE 2-METHYLTRANSFERASE-RELATED"/>
    <property type="match status" value="1"/>
</dbReference>
<organism evidence="2 3">
    <name type="scientific">Hassallia byssoidea VB512170</name>
    <dbReference type="NCBI Taxonomy" id="1304833"/>
    <lineage>
        <taxon>Bacteria</taxon>
        <taxon>Bacillati</taxon>
        <taxon>Cyanobacteriota</taxon>
        <taxon>Cyanophyceae</taxon>
        <taxon>Nostocales</taxon>
        <taxon>Tolypothrichaceae</taxon>
        <taxon>Hassallia</taxon>
    </lineage>
</organism>
<dbReference type="AlphaFoldDB" id="A0A846GYX1"/>
<keyword evidence="2" id="KW-0489">Methyltransferase</keyword>
<evidence type="ECO:0000259" key="1">
    <source>
        <dbReference type="Pfam" id="PF13847"/>
    </source>
</evidence>
<evidence type="ECO:0000313" key="3">
    <source>
        <dbReference type="Proteomes" id="UP000031549"/>
    </source>
</evidence>
<dbReference type="CDD" id="cd02440">
    <property type="entry name" value="AdoMet_MTases"/>
    <property type="match status" value="1"/>
</dbReference>
<dbReference type="InterPro" id="IPR025714">
    <property type="entry name" value="Methyltranfer_dom"/>
</dbReference>
<dbReference type="Proteomes" id="UP000031549">
    <property type="component" value="Unassembled WGS sequence"/>
</dbReference>
<protein>
    <submittedName>
        <fullName evidence="2">Class I SAM-dependent methyltransferase</fullName>
    </submittedName>
</protein>
<feature type="domain" description="Methyltransferase" evidence="1">
    <location>
        <begin position="63"/>
        <end position="177"/>
    </location>
</feature>
<comment type="caution">
    <text evidence="2">The sequence shown here is derived from an EMBL/GenBank/DDBJ whole genome shotgun (WGS) entry which is preliminary data.</text>
</comment>
<dbReference type="Gene3D" id="3.40.50.150">
    <property type="entry name" value="Vaccinia Virus protein VP39"/>
    <property type="match status" value="1"/>
</dbReference>
<dbReference type="GO" id="GO:0008168">
    <property type="term" value="F:methyltransferase activity"/>
    <property type="evidence" value="ECO:0007669"/>
    <property type="project" value="UniProtKB-KW"/>
</dbReference>
<proteinExistence type="predicted"/>
<keyword evidence="3" id="KW-1185">Reference proteome</keyword>